<keyword evidence="1" id="KW-1133">Transmembrane helix</keyword>
<dbReference type="InterPro" id="IPR015915">
    <property type="entry name" value="Kelch-typ_b-propeller"/>
</dbReference>
<dbReference type="PANTHER" id="PTHR35807">
    <property type="entry name" value="TRANSCRIPTIONAL REGULATOR REDD-RELATED"/>
    <property type="match status" value="1"/>
</dbReference>
<reference evidence="3" key="1">
    <citation type="journal article" date="2019" name="Int. J. Syst. Evol. Microbiol.">
        <title>The Global Catalogue of Microorganisms (GCM) 10K type strain sequencing project: providing services to taxonomists for standard genome sequencing and annotation.</title>
        <authorList>
            <consortium name="The Broad Institute Genomics Platform"/>
            <consortium name="The Broad Institute Genome Sequencing Center for Infectious Disease"/>
            <person name="Wu L."/>
            <person name="Ma J."/>
        </authorList>
    </citation>
    <scope>NUCLEOTIDE SEQUENCE [LARGE SCALE GENOMIC DNA]</scope>
    <source>
        <strain evidence="3">CGMCC 1.15180</strain>
    </source>
</reference>
<organism evidence="2 3">
    <name type="scientific">Belliella marina</name>
    <dbReference type="NCBI Taxonomy" id="1644146"/>
    <lineage>
        <taxon>Bacteria</taxon>
        <taxon>Pseudomonadati</taxon>
        <taxon>Bacteroidota</taxon>
        <taxon>Cytophagia</taxon>
        <taxon>Cytophagales</taxon>
        <taxon>Cyclobacteriaceae</taxon>
        <taxon>Belliella</taxon>
    </lineage>
</organism>
<dbReference type="RefSeq" id="WP_376887360.1">
    <property type="nucleotide sequence ID" value="NZ_JBHUHR010000039.1"/>
</dbReference>
<name>A0ABW4VNH6_9BACT</name>
<comment type="caution">
    <text evidence="2">The sequence shown here is derived from an EMBL/GenBank/DDBJ whole genome shotgun (WGS) entry which is preliminary data.</text>
</comment>
<dbReference type="SUPFAM" id="SSF50965">
    <property type="entry name" value="Galactose oxidase, central domain"/>
    <property type="match status" value="1"/>
</dbReference>
<dbReference type="EMBL" id="JBHUHR010000039">
    <property type="protein sequence ID" value="MFD2036333.1"/>
    <property type="molecule type" value="Genomic_DNA"/>
</dbReference>
<gene>
    <name evidence="2" type="ORF">ACFSKL_16130</name>
</gene>
<keyword evidence="1" id="KW-0472">Membrane</keyword>
<dbReference type="InterPro" id="IPR011043">
    <property type="entry name" value="Gal_Oxase/kelch_b-propeller"/>
</dbReference>
<dbReference type="Gene3D" id="2.120.10.80">
    <property type="entry name" value="Kelch-type beta propeller"/>
    <property type="match status" value="1"/>
</dbReference>
<keyword evidence="3" id="KW-1185">Reference proteome</keyword>
<evidence type="ECO:0000313" key="3">
    <source>
        <dbReference type="Proteomes" id="UP001597361"/>
    </source>
</evidence>
<accession>A0ABW4VNH6</accession>
<dbReference type="Proteomes" id="UP001597361">
    <property type="component" value="Unassembled WGS sequence"/>
</dbReference>
<sequence length="836" mass="95590">MKKAFLFTIFILIIVIRSFGDDNFHSGLYFTSHEANQDYRTSLHLTPSGPLPFPNGFSIDFETKFRHGDGYFGYIYRIIGDNTYNIDLVANLNTSQTAFWLVAKDTILFGFRWDEIGGENYKDWLPIKMNIDGANNEVRLSINGVQKSGKHIFPPGVLKKLDFFFGAHKTEKFVVTDVAPMKIKNIRLRDWDGNDKAFWKLDRHRDTLVFDELNGLKAEVANPIWEINKHTNWTKLFELSVPQKLGTAINTKDSKLYIIGTKELYSIDLQTGLSKKTSYTHGGPYNCSLNTFLFDTDSNTIISYAFDHSAPSILDLETLAWSLQPEPCDLPNYWHHNRIFQKNTILTFGGYGLFTFKNQMQELNLEDQTWKQAPFAASIEPRYLAGVGQMKEDEIYIFGGYGSKSGAQHIDPHNYYDLHRVNLTTGQTDLLWDKTRQLPKHFVPVETMIPTPENDGFYTLIYDHSKYNTHLNLAKIPLENSEIVVFSDSIPYDFKDIESWCGLYYLEDSNNLVAITMTNEKFSVYGMAFPPLLLETTFQPNDSGEPLFPWEGIFFAVSLLALIIPIWFIWKRKKHTGTIKTTLENPDTSPEPIFTRQKASSLYFLGGFQAFDKNGKNITGEFTPTLRQLFLVVYFYSVNGKGISSSKLKEIIWPDKPDNSAKNNRNVNISKLRLILEKIGNLHIDCEESYWKIHLDIGVYSDYEEIMSLIDGLKTNPNHQHTHRLINLLASGDLCPNVQTDWMDNFKVAYSNLAIDTLFGLLNSGNIGENQHLLRLSVAEALLIHDMLNEEALKIKCQVLFLMGKNGLALQAYEKFAKDYERMMGVAYQGSVGSIL</sequence>
<proteinExistence type="predicted"/>
<dbReference type="InterPro" id="IPR051677">
    <property type="entry name" value="AfsR-DnrI-RedD_regulator"/>
</dbReference>
<evidence type="ECO:0000256" key="1">
    <source>
        <dbReference type="SAM" id="Phobius"/>
    </source>
</evidence>
<keyword evidence="1" id="KW-0812">Transmembrane</keyword>
<evidence type="ECO:0000313" key="2">
    <source>
        <dbReference type="EMBL" id="MFD2036333.1"/>
    </source>
</evidence>
<feature type="transmembrane region" description="Helical" evidence="1">
    <location>
        <begin position="547"/>
        <end position="570"/>
    </location>
</feature>
<protein>
    <submittedName>
        <fullName evidence="2">Uncharacterized protein</fullName>
    </submittedName>
</protein>
<dbReference type="PANTHER" id="PTHR35807:SF1">
    <property type="entry name" value="TRANSCRIPTIONAL REGULATOR REDD"/>
    <property type="match status" value="1"/>
</dbReference>